<dbReference type="Proteomes" id="UP001500909">
    <property type="component" value="Unassembled WGS sequence"/>
</dbReference>
<keyword evidence="1" id="KW-0175">Coiled coil</keyword>
<accession>A0ABP3LIQ4</accession>
<protein>
    <submittedName>
        <fullName evidence="2">Uncharacterized protein</fullName>
    </submittedName>
</protein>
<keyword evidence="3" id="KW-1185">Reference proteome</keyword>
<feature type="coiled-coil region" evidence="1">
    <location>
        <begin position="17"/>
        <end position="53"/>
    </location>
</feature>
<dbReference type="EMBL" id="BAAABY010000070">
    <property type="protein sequence ID" value="GAA0500800.1"/>
    <property type="molecule type" value="Genomic_DNA"/>
</dbReference>
<evidence type="ECO:0000313" key="2">
    <source>
        <dbReference type="EMBL" id="GAA0500800.1"/>
    </source>
</evidence>
<organism evidence="2 3">
    <name type="scientific">Streptomyces olivaceiscleroticus</name>
    <dbReference type="NCBI Taxonomy" id="68245"/>
    <lineage>
        <taxon>Bacteria</taxon>
        <taxon>Bacillati</taxon>
        <taxon>Actinomycetota</taxon>
        <taxon>Actinomycetes</taxon>
        <taxon>Kitasatosporales</taxon>
        <taxon>Streptomycetaceae</taxon>
        <taxon>Streptomyces</taxon>
    </lineage>
</organism>
<evidence type="ECO:0000256" key="1">
    <source>
        <dbReference type="SAM" id="Coils"/>
    </source>
</evidence>
<evidence type="ECO:0000313" key="3">
    <source>
        <dbReference type="Proteomes" id="UP001500909"/>
    </source>
</evidence>
<name>A0ABP3LIQ4_9ACTN</name>
<proteinExistence type="predicted"/>
<comment type="caution">
    <text evidence="2">The sequence shown here is derived from an EMBL/GenBank/DDBJ whole genome shotgun (WGS) entry which is preliminary data.</text>
</comment>
<gene>
    <name evidence="2" type="ORF">GCM10010361_77850</name>
</gene>
<dbReference type="RefSeq" id="WP_346100412.1">
    <property type="nucleotide sequence ID" value="NZ_BAAABY010000070.1"/>
</dbReference>
<reference evidence="3" key="1">
    <citation type="journal article" date="2019" name="Int. J. Syst. Evol. Microbiol.">
        <title>The Global Catalogue of Microorganisms (GCM) 10K type strain sequencing project: providing services to taxonomists for standard genome sequencing and annotation.</title>
        <authorList>
            <consortium name="The Broad Institute Genomics Platform"/>
            <consortium name="The Broad Institute Genome Sequencing Center for Infectious Disease"/>
            <person name="Wu L."/>
            <person name="Ma J."/>
        </authorList>
    </citation>
    <scope>NUCLEOTIDE SEQUENCE [LARGE SCALE GENOMIC DNA]</scope>
    <source>
        <strain evidence="3">JCM 4805</strain>
    </source>
</reference>
<sequence>MSEPNRSLRAELIAARQHAYTADAQRAEMEAELLEARAAAQRANSRAARTQAEATVSHMAVAEVRRFCQMVIDDSIRTQAREQAQDTLAVLDAITPDTALPGDAAWHSVWLYGDWHWLTKNMTTPEREHAADAIARYDAVLAAMDGEDRTEPEDLRWWRD</sequence>